<dbReference type="AlphaFoldDB" id="G2GNX1"/>
<evidence type="ECO:0000256" key="1">
    <source>
        <dbReference type="SAM" id="MobiDB-lite"/>
    </source>
</evidence>
<name>G2GNX1_9ACTN</name>
<evidence type="ECO:0000313" key="5">
    <source>
        <dbReference type="Proteomes" id="UP000004217"/>
    </source>
</evidence>
<keyword evidence="5" id="KW-1185">Reference proteome</keyword>
<feature type="transmembrane region" description="Helical" evidence="2">
    <location>
        <begin position="231"/>
        <end position="253"/>
    </location>
</feature>
<organism evidence="4 5">
    <name type="scientific">Streptomyces zinciresistens K42</name>
    <dbReference type="NCBI Taxonomy" id="700597"/>
    <lineage>
        <taxon>Bacteria</taxon>
        <taxon>Bacillati</taxon>
        <taxon>Actinomycetota</taxon>
        <taxon>Actinomycetes</taxon>
        <taxon>Kitasatosporales</taxon>
        <taxon>Streptomycetaceae</taxon>
        <taxon>Streptomyces</taxon>
    </lineage>
</organism>
<keyword evidence="2" id="KW-0812">Transmembrane</keyword>
<evidence type="ECO:0000313" key="4">
    <source>
        <dbReference type="EMBL" id="EGX54794.1"/>
    </source>
</evidence>
<comment type="caution">
    <text evidence="4">The sequence shown here is derived from an EMBL/GenBank/DDBJ whole genome shotgun (WGS) entry which is preliminary data.</text>
</comment>
<feature type="region of interest" description="Disordered" evidence="1">
    <location>
        <begin position="257"/>
        <end position="276"/>
    </location>
</feature>
<reference evidence="4 5" key="1">
    <citation type="submission" date="2011-08" db="EMBL/GenBank/DDBJ databases">
        <authorList>
            <person name="Lin Y."/>
            <person name="Hao X."/>
            <person name="Johnstone L."/>
            <person name="Miller S.J."/>
            <person name="Wei G."/>
            <person name="Rensing C."/>
        </authorList>
    </citation>
    <scope>NUCLEOTIDE SEQUENCE [LARGE SCALE GENOMIC DNA]</scope>
    <source>
        <strain evidence="4 5">K42</strain>
    </source>
</reference>
<proteinExistence type="predicted"/>
<evidence type="ECO:0000256" key="2">
    <source>
        <dbReference type="SAM" id="Phobius"/>
    </source>
</evidence>
<dbReference type="PATRIC" id="fig|700597.3.peg.7029"/>
<dbReference type="EMBL" id="AGBF01000324">
    <property type="protein sequence ID" value="EGX54794.1"/>
    <property type="molecule type" value="Genomic_DNA"/>
</dbReference>
<feature type="chain" id="PRO_5003430183" description="DUF916 domain-containing protein" evidence="3">
    <location>
        <begin position="25"/>
        <end position="276"/>
    </location>
</feature>
<sequence>MSSAVRVLSLSLLALLEAAPAAGAAGGWSAAPAGGGRPSFYAEGGPGTVLRDTVAVTNRGAKALTVRLRGTGAPLAFARDAVRVPARTRAEIPFTVTVPGDAPPGARSARILARDADGRTAAVALRLRVTGPRLSALTVERVALRADSIGYVLVNRGTTALTPRLAVRADGVLGPLFDRAPRTLPVRLAPGSRTELSEPWPGRPALDAVDVRLSVTAAGGAADTAVVSARFVPWGAVTGVAAVLTAPAALLLVRRRRRGAPDAPPPERAGTTGAGT</sequence>
<keyword evidence="2" id="KW-1133">Transmembrane helix</keyword>
<keyword evidence="3" id="KW-0732">Signal</keyword>
<accession>G2GNX1</accession>
<feature type="signal peptide" evidence="3">
    <location>
        <begin position="1"/>
        <end position="24"/>
    </location>
</feature>
<protein>
    <recommendedName>
        <fullName evidence="6">DUF916 domain-containing protein</fullName>
    </recommendedName>
</protein>
<dbReference type="RefSeq" id="WP_007505048.1">
    <property type="nucleotide sequence ID" value="NZ_AGBF01000324.1"/>
</dbReference>
<keyword evidence="2" id="KW-0472">Membrane</keyword>
<evidence type="ECO:0008006" key="6">
    <source>
        <dbReference type="Google" id="ProtNLM"/>
    </source>
</evidence>
<dbReference type="OrthoDB" id="4336304at2"/>
<dbReference type="Proteomes" id="UP000004217">
    <property type="component" value="Unassembled WGS sequence"/>
</dbReference>
<evidence type="ECO:0000256" key="3">
    <source>
        <dbReference type="SAM" id="SignalP"/>
    </source>
</evidence>
<gene>
    <name evidence="4" type="ORF">SZN_36132</name>
</gene>